<reference evidence="6 7" key="1">
    <citation type="journal article" date="2018" name="Nat. Ecol. Evol.">
        <title>Shark genomes provide insights into elasmobranch evolution and the origin of vertebrates.</title>
        <authorList>
            <person name="Hara Y"/>
            <person name="Yamaguchi K"/>
            <person name="Onimaru K"/>
            <person name="Kadota M"/>
            <person name="Koyanagi M"/>
            <person name="Keeley SD"/>
            <person name="Tatsumi K"/>
            <person name="Tanaka K"/>
            <person name="Motone F"/>
            <person name="Kageyama Y"/>
            <person name="Nozu R"/>
            <person name="Adachi N"/>
            <person name="Nishimura O"/>
            <person name="Nakagawa R"/>
            <person name="Tanegashima C"/>
            <person name="Kiyatake I"/>
            <person name="Matsumoto R"/>
            <person name="Murakumo K"/>
            <person name="Nishida K"/>
            <person name="Terakita A"/>
            <person name="Kuratani S"/>
            <person name="Sato K"/>
            <person name="Hyodo S Kuraku.S."/>
        </authorList>
    </citation>
    <scope>NUCLEOTIDE SEQUENCE [LARGE SCALE GENOMIC DNA]</scope>
</reference>
<dbReference type="PROSITE" id="PS51842">
    <property type="entry name" value="IF_ROD_2"/>
    <property type="match status" value="1"/>
</dbReference>
<dbReference type="InterPro" id="IPR018039">
    <property type="entry name" value="IF_conserved"/>
</dbReference>
<evidence type="ECO:0000259" key="5">
    <source>
        <dbReference type="PROSITE" id="PS51842"/>
    </source>
</evidence>
<dbReference type="Gene3D" id="1.20.5.1160">
    <property type="entry name" value="Vasodilator-stimulated phosphoprotein"/>
    <property type="match status" value="1"/>
</dbReference>
<evidence type="ECO:0000313" key="7">
    <source>
        <dbReference type="Proteomes" id="UP000287033"/>
    </source>
</evidence>
<keyword evidence="2 4" id="KW-0175">Coiled coil</keyword>
<evidence type="ECO:0000313" key="6">
    <source>
        <dbReference type="EMBL" id="GCC20788.1"/>
    </source>
</evidence>
<accession>A0A401RRN2</accession>
<dbReference type="PROSITE" id="PS00226">
    <property type="entry name" value="IF_ROD_1"/>
    <property type="match status" value="1"/>
</dbReference>
<name>A0A401RRN2_CHIPU</name>
<comment type="similarity">
    <text evidence="3">Belongs to the intermediate filament family.</text>
</comment>
<dbReference type="Gene3D" id="1.20.5.500">
    <property type="entry name" value="Single helix bin"/>
    <property type="match status" value="1"/>
</dbReference>
<dbReference type="InterPro" id="IPR039008">
    <property type="entry name" value="IF_rod_dom"/>
</dbReference>
<keyword evidence="7" id="KW-1185">Reference proteome</keyword>
<protein>
    <recommendedName>
        <fullName evidence="5">IF rod domain-containing protein</fullName>
    </recommendedName>
</protein>
<dbReference type="SUPFAM" id="SSF64593">
    <property type="entry name" value="Intermediate filament protein, coiled coil region"/>
    <property type="match status" value="1"/>
</dbReference>
<dbReference type="Proteomes" id="UP000287033">
    <property type="component" value="Unassembled WGS sequence"/>
</dbReference>
<dbReference type="GO" id="GO:0005198">
    <property type="term" value="F:structural molecule activity"/>
    <property type="evidence" value="ECO:0007669"/>
    <property type="project" value="InterPro"/>
</dbReference>
<evidence type="ECO:0000256" key="3">
    <source>
        <dbReference type="RuleBase" id="RU000685"/>
    </source>
</evidence>
<dbReference type="OMA" id="HELGACR"/>
<evidence type="ECO:0000256" key="2">
    <source>
        <dbReference type="ARBA" id="ARBA00023054"/>
    </source>
</evidence>
<dbReference type="InterPro" id="IPR002957">
    <property type="entry name" value="Keratin_I"/>
</dbReference>
<keyword evidence="1 3" id="KW-0403">Intermediate filament</keyword>
<dbReference type="SMART" id="SM01391">
    <property type="entry name" value="Filament"/>
    <property type="match status" value="1"/>
</dbReference>
<comment type="caution">
    <text evidence="6">The sequence shown here is derived from an EMBL/GenBank/DDBJ whole genome shotgun (WGS) entry which is preliminary data.</text>
</comment>
<feature type="coiled-coil region" evidence="4">
    <location>
        <begin position="51"/>
        <end position="245"/>
    </location>
</feature>
<dbReference type="PANTHER" id="PTHR23239:SF358">
    <property type="entry name" value="KERATIN, TYPE I CYTOSKELETAL 18"/>
    <property type="match status" value="1"/>
</dbReference>
<feature type="domain" description="IF rod" evidence="5">
    <location>
        <begin position="1"/>
        <end position="253"/>
    </location>
</feature>
<organism evidence="6 7">
    <name type="scientific">Chiloscyllium punctatum</name>
    <name type="common">Brownbanded bambooshark</name>
    <name type="synonym">Hemiscyllium punctatum</name>
    <dbReference type="NCBI Taxonomy" id="137246"/>
    <lineage>
        <taxon>Eukaryota</taxon>
        <taxon>Metazoa</taxon>
        <taxon>Chordata</taxon>
        <taxon>Craniata</taxon>
        <taxon>Vertebrata</taxon>
        <taxon>Chondrichthyes</taxon>
        <taxon>Elasmobranchii</taxon>
        <taxon>Galeomorphii</taxon>
        <taxon>Galeoidea</taxon>
        <taxon>Orectolobiformes</taxon>
        <taxon>Hemiscylliidae</taxon>
        <taxon>Chiloscyllium</taxon>
    </lineage>
</organism>
<dbReference type="PANTHER" id="PTHR23239">
    <property type="entry name" value="INTERMEDIATE FILAMENT"/>
    <property type="match status" value="1"/>
</dbReference>
<proteinExistence type="inferred from homology"/>
<evidence type="ECO:0000256" key="1">
    <source>
        <dbReference type="ARBA" id="ARBA00022754"/>
    </source>
</evidence>
<sequence length="296" mass="33834">MVQETIMDNAGLTLQLDNCELASDDFKVKWQSELDLGRSVEQDLNGLRKILDDTNMGRMQLESQIEALNEELSYLRKNHQEDVDELKKQIANSSVSVEVENSDDEDLGKIINSVREEYQALADQNKRDAEECYRKKFDAASLEASKNNEALQATKNELSSIRRQIKSLEVEQRSLMAMISSLEDTLEDTDQRLAAELQSLNQTIQQLEEQLADCHNRLKAQNLEYQNLLNTKMKLQAEIETYRRLLDAEGQTDHSRKLPDSSTGDRKATKKVIIISQQVVDGRVVSEQQESEEILN</sequence>
<dbReference type="OrthoDB" id="2441647at2759"/>
<dbReference type="STRING" id="137246.A0A401RRN2"/>
<dbReference type="EMBL" id="BEZZ01001943">
    <property type="protein sequence ID" value="GCC20788.1"/>
    <property type="molecule type" value="Genomic_DNA"/>
</dbReference>
<dbReference type="AlphaFoldDB" id="A0A401RRN2"/>
<dbReference type="Pfam" id="PF00038">
    <property type="entry name" value="Filament"/>
    <property type="match status" value="1"/>
</dbReference>
<dbReference type="Gene3D" id="1.20.5.170">
    <property type="match status" value="1"/>
</dbReference>
<gene>
    <name evidence="6" type="ORF">chiPu_0019356</name>
</gene>
<dbReference type="GO" id="GO:0005882">
    <property type="term" value="C:intermediate filament"/>
    <property type="evidence" value="ECO:0007669"/>
    <property type="project" value="UniProtKB-KW"/>
</dbReference>
<evidence type="ECO:0000256" key="4">
    <source>
        <dbReference type="SAM" id="Coils"/>
    </source>
</evidence>
<dbReference type="PRINTS" id="PR01248">
    <property type="entry name" value="TYPE1KERATIN"/>
</dbReference>